<evidence type="ECO:0000313" key="3">
    <source>
        <dbReference type="Proteomes" id="UP000012960"/>
    </source>
</evidence>
<reference evidence="2" key="1">
    <citation type="submission" date="2021-05" db="UniProtKB">
        <authorList>
            <consortium name="EnsemblPlants"/>
        </authorList>
    </citation>
    <scope>IDENTIFICATION</scope>
    <source>
        <strain evidence="2">subsp. malaccensis</strain>
    </source>
</reference>
<feature type="compositionally biased region" description="Low complexity" evidence="1">
    <location>
        <begin position="218"/>
        <end position="235"/>
    </location>
</feature>
<feature type="compositionally biased region" description="Low complexity" evidence="1">
    <location>
        <begin position="200"/>
        <end position="209"/>
    </location>
</feature>
<protein>
    <submittedName>
        <fullName evidence="2">Uncharacterized protein</fullName>
    </submittedName>
</protein>
<evidence type="ECO:0000256" key="1">
    <source>
        <dbReference type="SAM" id="MobiDB-lite"/>
    </source>
</evidence>
<organism evidence="2 3">
    <name type="scientific">Musa acuminata subsp. malaccensis</name>
    <name type="common">Wild banana</name>
    <name type="synonym">Musa malaccensis</name>
    <dbReference type="NCBI Taxonomy" id="214687"/>
    <lineage>
        <taxon>Eukaryota</taxon>
        <taxon>Viridiplantae</taxon>
        <taxon>Streptophyta</taxon>
        <taxon>Embryophyta</taxon>
        <taxon>Tracheophyta</taxon>
        <taxon>Spermatophyta</taxon>
        <taxon>Magnoliopsida</taxon>
        <taxon>Liliopsida</taxon>
        <taxon>Zingiberales</taxon>
        <taxon>Musaceae</taxon>
        <taxon>Musa</taxon>
    </lineage>
</organism>
<feature type="region of interest" description="Disordered" evidence="1">
    <location>
        <begin position="200"/>
        <end position="254"/>
    </location>
</feature>
<name>A0A804L6F6_MUSAM</name>
<evidence type="ECO:0000313" key="2">
    <source>
        <dbReference type="EnsemblPlants" id="Ma11_p10600.1"/>
    </source>
</evidence>
<sequence length="254" mass="24957">MPYSPLLLSSPPPCWRRPVRQGGGVATLLAAAGCVAGRGRRPCRWAPPWVGAPAGGAALASAMPAGAVPRRAATPTGGVCSQEQWSQAPLPCGASAHGHYCRRRLAPWCLGSRVQHPQASPLCPHAECLMPYSPAAIAVATLLAAACAARRGRCPRLQAARPLAALLLRVGAPAGGSAGGTEPAGGAALAGAAASAGGSARGATPVGGAVPPGGRPCGGVSPAGATAAGAAALRRLTPREKRPQAPLPAGCQPH</sequence>
<dbReference type="Gramene" id="Ma11_t10600.1">
    <property type="protein sequence ID" value="Ma11_p10600.1"/>
    <property type="gene ID" value="Ma11_g10600"/>
</dbReference>
<proteinExistence type="predicted"/>
<dbReference type="Proteomes" id="UP000012960">
    <property type="component" value="Unplaced"/>
</dbReference>
<accession>A0A804L6F6</accession>
<dbReference type="InParanoid" id="A0A804L6F6"/>
<dbReference type="EnsemblPlants" id="Ma11_t10600.1">
    <property type="protein sequence ID" value="Ma11_p10600.1"/>
    <property type="gene ID" value="Ma11_g10600"/>
</dbReference>
<keyword evidence="3" id="KW-1185">Reference proteome</keyword>
<dbReference type="AlphaFoldDB" id="A0A804L6F6"/>